<dbReference type="Pfam" id="PF00501">
    <property type="entry name" value="AMP-binding"/>
    <property type="match status" value="1"/>
</dbReference>
<dbReference type="Gene3D" id="3.30.70.3290">
    <property type="match status" value="1"/>
</dbReference>
<evidence type="ECO:0000259" key="6">
    <source>
        <dbReference type="PROSITE" id="PS50075"/>
    </source>
</evidence>
<dbReference type="SMART" id="SM00825">
    <property type="entry name" value="PKS_KS"/>
    <property type="match status" value="1"/>
</dbReference>
<dbReference type="CDD" id="cd17651">
    <property type="entry name" value="A_NRPS_VisG_like"/>
    <property type="match status" value="1"/>
</dbReference>
<dbReference type="InterPro" id="IPR016039">
    <property type="entry name" value="Thiolase-like"/>
</dbReference>
<dbReference type="KEGG" id="lug:FPZ22_02725"/>
<dbReference type="InterPro" id="IPR050091">
    <property type="entry name" value="PKS_NRPS_Biosynth_Enz"/>
</dbReference>
<dbReference type="OrthoDB" id="9030879at2"/>
<accession>A0A518N1Y4</accession>
<dbReference type="InterPro" id="IPR000873">
    <property type="entry name" value="AMP-dep_synth/lig_dom"/>
</dbReference>
<evidence type="ECO:0000256" key="2">
    <source>
        <dbReference type="ARBA" id="ARBA00022450"/>
    </source>
</evidence>
<dbReference type="SUPFAM" id="SSF55048">
    <property type="entry name" value="Probable ACP-binding domain of malonyl-CoA ACP transacylase"/>
    <property type="match status" value="1"/>
</dbReference>
<dbReference type="SUPFAM" id="SSF56801">
    <property type="entry name" value="Acetyl-CoA synthetase-like"/>
    <property type="match status" value="1"/>
</dbReference>
<dbReference type="PROSITE" id="PS00606">
    <property type="entry name" value="KS3_1"/>
    <property type="match status" value="1"/>
</dbReference>
<dbReference type="GO" id="GO:0006633">
    <property type="term" value="P:fatty acid biosynthetic process"/>
    <property type="evidence" value="ECO:0007669"/>
    <property type="project" value="UniProtKB-UniPathway"/>
</dbReference>
<comment type="pathway">
    <text evidence="1">Lipid metabolism; fatty acid biosynthesis.</text>
</comment>
<dbReference type="Gene3D" id="3.40.366.10">
    <property type="entry name" value="Malonyl-Coenzyme A Acyl Carrier Protein, domain 2"/>
    <property type="match status" value="1"/>
</dbReference>
<dbReference type="SMART" id="SM00823">
    <property type="entry name" value="PKS_PP"/>
    <property type="match status" value="2"/>
</dbReference>
<dbReference type="GO" id="GO:0004312">
    <property type="term" value="F:fatty acid synthase activity"/>
    <property type="evidence" value="ECO:0007669"/>
    <property type="project" value="TreeGrafter"/>
</dbReference>
<dbReference type="Pfam" id="PF00109">
    <property type="entry name" value="ketoacyl-synt"/>
    <property type="match status" value="1"/>
</dbReference>
<dbReference type="InterPro" id="IPR001227">
    <property type="entry name" value="Ac_transferase_dom_sf"/>
</dbReference>
<dbReference type="Gene3D" id="2.30.38.10">
    <property type="entry name" value="Luciferase, Domain 3"/>
    <property type="match status" value="1"/>
</dbReference>
<evidence type="ECO:0000256" key="4">
    <source>
        <dbReference type="ARBA" id="ARBA00022679"/>
    </source>
</evidence>
<dbReference type="PROSITE" id="PS00455">
    <property type="entry name" value="AMP_BINDING"/>
    <property type="match status" value="1"/>
</dbReference>
<dbReference type="GO" id="GO:0004315">
    <property type="term" value="F:3-oxoacyl-[acyl-carrier-protein] synthase activity"/>
    <property type="evidence" value="ECO:0007669"/>
    <property type="project" value="InterPro"/>
</dbReference>
<dbReference type="InterPro" id="IPR020806">
    <property type="entry name" value="PKS_PP-bd"/>
</dbReference>
<dbReference type="InterPro" id="IPR025110">
    <property type="entry name" value="AMP-bd_C"/>
</dbReference>
<gene>
    <name evidence="8" type="ORF">FPZ22_02725</name>
</gene>
<dbReference type="InterPro" id="IPR014031">
    <property type="entry name" value="Ketoacyl_synth_C"/>
</dbReference>
<evidence type="ECO:0000256" key="5">
    <source>
        <dbReference type="SAM" id="MobiDB-lite"/>
    </source>
</evidence>
<organism evidence="8 9">
    <name type="scientific">Luteimonas granuli</name>
    <dbReference type="NCBI Taxonomy" id="1176533"/>
    <lineage>
        <taxon>Bacteria</taxon>
        <taxon>Pseudomonadati</taxon>
        <taxon>Pseudomonadota</taxon>
        <taxon>Gammaproteobacteria</taxon>
        <taxon>Lysobacterales</taxon>
        <taxon>Lysobacteraceae</taxon>
        <taxon>Luteimonas</taxon>
    </lineage>
</organism>
<reference evidence="8 9" key="1">
    <citation type="submission" date="2019-07" db="EMBL/GenBank/DDBJ databases">
        <title>Full genome sequence of Luteimonas sp. Gr-4.</title>
        <authorList>
            <person name="Im W.-T."/>
        </authorList>
    </citation>
    <scope>NUCLEOTIDE SEQUENCE [LARGE SCALE GENOMIC DNA]</scope>
    <source>
        <strain evidence="8 9">Gr-4</strain>
    </source>
</reference>
<dbReference type="Pfam" id="PF13193">
    <property type="entry name" value="AMP-binding_C"/>
    <property type="match status" value="1"/>
</dbReference>
<dbReference type="InterPro" id="IPR036736">
    <property type="entry name" value="ACP-like_sf"/>
</dbReference>
<feature type="domain" description="Ketosynthase family 3 (KS3)" evidence="7">
    <location>
        <begin position="868"/>
        <end position="1295"/>
    </location>
</feature>
<dbReference type="InterPro" id="IPR009081">
    <property type="entry name" value="PP-bd_ACP"/>
</dbReference>
<dbReference type="CDD" id="cd00833">
    <property type="entry name" value="PKS"/>
    <property type="match status" value="1"/>
</dbReference>
<dbReference type="NCBIfam" id="TIGR01733">
    <property type="entry name" value="AA-adenyl-dom"/>
    <property type="match status" value="1"/>
</dbReference>
<dbReference type="PANTHER" id="PTHR43775:SF51">
    <property type="entry name" value="INACTIVE PHENOLPHTHIOCEROL SYNTHESIS POLYKETIDE SYNTHASE TYPE I PKS1-RELATED"/>
    <property type="match status" value="1"/>
</dbReference>
<feature type="domain" description="Carrier" evidence="6">
    <location>
        <begin position="1783"/>
        <end position="1861"/>
    </location>
</feature>
<dbReference type="SMART" id="SM01294">
    <property type="entry name" value="PKS_PP_betabranch"/>
    <property type="match status" value="1"/>
</dbReference>
<evidence type="ECO:0000259" key="7">
    <source>
        <dbReference type="PROSITE" id="PS52004"/>
    </source>
</evidence>
<dbReference type="InterPro" id="IPR014030">
    <property type="entry name" value="Ketoacyl_synth_N"/>
</dbReference>
<dbReference type="Proteomes" id="UP000316584">
    <property type="component" value="Chromosome"/>
</dbReference>
<dbReference type="SUPFAM" id="SSF47336">
    <property type="entry name" value="ACP-like"/>
    <property type="match status" value="2"/>
</dbReference>
<dbReference type="GO" id="GO:0031177">
    <property type="term" value="F:phosphopantetheine binding"/>
    <property type="evidence" value="ECO:0007669"/>
    <property type="project" value="InterPro"/>
</dbReference>
<proteinExistence type="predicted"/>
<dbReference type="InterPro" id="IPR010071">
    <property type="entry name" value="AA_adenyl_dom"/>
</dbReference>
<evidence type="ECO:0000256" key="3">
    <source>
        <dbReference type="ARBA" id="ARBA00022553"/>
    </source>
</evidence>
<dbReference type="GO" id="GO:0044550">
    <property type="term" value="P:secondary metabolite biosynthetic process"/>
    <property type="evidence" value="ECO:0007669"/>
    <property type="project" value="UniProtKB-ARBA"/>
</dbReference>
<dbReference type="Gene3D" id="3.40.50.980">
    <property type="match status" value="2"/>
</dbReference>
<keyword evidence="9" id="KW-1185">Reference proteome</keyword>
<dbReference type="InterPro" id="IPR020841">
    <property type="entry name" value="PKS_Beta-ketoAc_synthase_dom"/>
</dbReference>
<dbReference type="Gene3D" id="3.30.300.30">
    <property type="match status" value="1"/>
</dbReference>
<evidence type="ECO:0000313" key="9">
    <source>
        <dbReference type="Proteomes" id="UP000316584"/>
    </source>
</evidence>
<keyword evidence="4" id="KW-0808">Transferase</keyword>
<protein>
    <submittedName>
        <fullName evidence="8">Amino acid adenylation domain-containing protein</fullName>
    </submittedName>
</protein>
<dbReference type="SMART" id="SM00827">
    <property type="entry name" value="PKS_AT"/>
    <property type="match status" value="1"/>
</dbReference>
<dbReference type="Gene3D" id="3.40.47.10">
    <property type="match status" value="1"/>
</dbReference>
<keyword evidence="2" id="KW-0596">Phosphopantetheine</keyword>
<dbReference type="SUPFAM" id="SSF52151">
    <property type="entry name" value="FabD/lysophospholipase-like"/>
    <property type="match status" value="1"/>
</dbReference>
<dbReference type="SUPFAM" id="SSF53901">
    <property type="entry name" value="Thiolase-like"/>
    <property type="match status" value="1"/>
</dbReference>
<dbReference type="Gene3D" id="1.10.1200.10">
    <property type="entry name" value="ACP-like"/>
    <property type="match status" value="2"/>
</dbReference>
<dbReference type="GO" id="GO:0043041">
    <property type="term" value="P:amino acid activation for nonribosomal peptide biosynthetic process"/>
    <property type="evidence" value="ECO:0007669"/>
    <property type="project" value="UniProtKB-ARBA"/>
</dbReference>
<dbReference type="InterPro" id="IPR016036">
    <property type="entry name" value="Malonyl_transacylase_ACP-bd"/>
</dbReference>
<dbReference type="Pfam" id="PF02801">
    <property type="entry name" value="Ketoacyl-synt_C"/>
    <property type="match status" value="1"/>
</dbReference>
<dbReference type="InterPro" id="IPR045851">
    <property type="entry name" value="AMP-bd_C_sf"/>
</dbReference>
<dbReference type="FunFam" id="1.10.1200.10:FF:000016">
    <property type="entry name" value="Non-ribosomal peptide synthase"/>
    <property type="match status" value="1"/>
</dbReference>
<dbReference type="SUPFAM" id="SSF52777">
    <property type="entry name" value="CoA-dependent acyltransferases"/>
    <property type="match status" value="1"/>
</dbReference>
<name>A0A518N1Y4_9GAMM</name>
<dbReference type="InterPro" id="IPR016035">
    <property type="entry name" value="Acyl_Trfase/lysoPLipase"/>
</dbReference>
<sequence length="1876" mass="199592">MDAWAGSSGSNGSSSGARLDLPTDFSREGGTAREAACVACMIDAPLEHRIAALAERCGVRFDTVLLAAWVVLLSRLSRQDGIVIDVAVRHGRTGGVRPAIVPAVALRLDLGGLATSGLLATVASALPAARPPVAGGSPRQIAFHASDDDHAPDSAVTDGYELALRLSGTPGRWRLALGYDAGLYTARSIERFLGYLRQLLRSMAEDETCALAALPMLDTRQRREALEAHNPAASGHPVDSCVHALFEAQVRRTPSAIAAVDARRQLGYAALNAEANRLAHHLRAHGVGTDDRVAIYMDRGVDLLVALMAVLKAGAAYVPLDPRYPLERLGYMLADSRPAAVLTEGRMLSAWEAGLAQHVPTVPLFDLTAATPPWTGMPDTDPDPRAVGLEAGHLAYVLYTSGSTGRPKAVAMPHAPLVNLVHWQVRQPGSDLPRRTLQFAALGFDVAFQEIFATLCTGGCLCMVEQDTRVSAHRLFDFIRTQRIERAFLPYFALQMLAEGVEAALDGMPEDAALDCALREVITAGEQLRIEPKIRRLFERLRGCRLHNHYGPTETHVVTALTLPEDPAQWPLLPSIGRPIANARVYVLDDLLEPVPPGVVGELHLAGPVVARGYVGHDDLTAERFLPDPFVATPGARMYRSGDLGRWCVDGTLEYLGRRDLQVKVRGFRVEPGEIEVQAMACPGVREAGVVVREDTPGFKRIVAYYTPVDPLRPVAAETLRRHLAGVLPEYMVPVAYVPLDALPLTPNGKLDRAALPPPGRGRPRCAGPYEAPRGDIEAALCGAMAHVLDLEEVGRHDDFFKLGGGSLLAARMVERLRREAGLELAVTALFAHPSPAALARTLDGGTADAGAIDARRMATPRRSAGVHEAIAIVAMAGRFPGAADIEAFWDNLCAGRDSITRFAPEELDRSVAAGLRSDPDYVPARGVIDGVELFDAGFFGIAPREAELMDPQQRIFLELCWECLERGGHAPGTVGVPVGVFAGAYNASYYRNNVLANPDLVERIGAFQAMLANEKDYIATRVANRLDLTGPAMSVQTGCSTSLVAICAAVDSLRLGRCDMALAGGVSITSPVRSGHLYQEGAMLSPDGHTRSFDANARGTVFSDGAAVLLLKRLEDAQADGDPIYAVIRGAGLNNDGGDKASFTAPSSAGQAAVIAMALADADVDPRSISYVETHGTATPVGDPIEIEGLTRAFRGATDDIGYCLIGSVKSNIGHLVAAAGVAGVVKTALALSARRLPPTVHFATPNPTIDFANTPFRVVDRLSAWDSPPGVPRRAGVSSFGVGGTNAHVVLEEAPRHEPSEPGLAPHLLALSARDPDALAAATLRLADHLERHPDASLADVAWTLARGRKAFPHRLAVAAEDTGAAVARLRSPAVMEMAAGSRPAREADVVFMFPGQGAVQAGMGRGLYAREPAFRAAFDECMEHLRSLLPDLGARIFGDEIEALRPTGIMQPATFTIEYALARTWLALGLRPVAMVGHSVGEFVAATLAGVFELPDALRLVARRGALMQVQPGGGMLAVRLGLEALLERLPPGLSLAVENAPGACVVAGPHEAVAAFQARLDADGVACRLLCTSHAFHSTMMEPVVEPFRADVEATPRGAPSIPLVSTATGQWLDAATAGSADYWAAHLRAPVRFARAVAQLAGDAPRVLLEVGPRAGLCQFVRQHPEAQRRPQLATVMSLADAADAGAEAASLLEAAGRLWSLGADIDLAGLDHRRIRRRVCLPTYPFRRCRYWVDPPSTDDVVHQAAITTPPEPEPLPVPRSVQDGAVSADPQCVAAQRKLTLVDELRALFADVAGLDLSGADPDANFMELGLDSLMLTQVVRQVQKAFRVQITFRELMGSCASLGRLAAMLDAQLPADARGAHALSRSTS</sequence>
<dbReference type="InterPro" id="IPR014043">
    <property type="entry name" value="Acyl_transferase_dom"/>
</dbReference>
<dbReference type="PANTHER" id="PTHR43775">
    <property type="entry name" value="FATTY ACID SYNTHASE"/>
    <property type="match status" value="1"/>
</dbReference>
<feature type="domain" description="Carrier" evidence="6">
    <location>
        <begin position="772"/>
        <end position="847"/>
    </location>
</feature>
<dbReference type="Pfam" id="PF00698">
    <property type="entry name" value="Acyl_transf_1"/>
    <property type="match status" value="1"/>
</dbReference>
<dbReference type="InterPro" id="IPR020845">
    <property type="entry name" value="AMP-binding_CS"/>
</dbReference>
<dbReference type="Pfam" id="PF22621">
    <property type="entry name" value="CurL-like_PKS_C"/>
    <property type="match status" value="1"/>
</dbReference>
<dbReference type="FunFam" id="2.30.38.10:FF:000001">
    <property type="entry name" value="Non-ribosomal peptide synthetase PvdI"/>
    <property type="match status" value="1"/>
</dbReference>
<dbReference type="InterPro" id="IPR006162">
    <property type="entry name" value="Ppantetheine_attach_site"/>
</dbReference>
<dbReference type="FunFam" id="3.30.300.30:FF:000010">
    <property type="entry name" value="Enterobactin synthetase component F"/>
    <property type="match status" value="1"/>
</dbReference>
<evidence type="ECO:0000256" key="1">
    <source>
        <dbReference type="ARBA" id="ARBA00005194"/>
    </source>
</evidence>
<dbReference type="FunFam" id="3.40.50.980:FF:000001">
    <property type="entry name" value="Non-ribosomal peptide synthetase"/>
    <property type="match status" value="1"/>
</dbReference>
<dbReference type="PROSITE" id="PS00012">
    <property type="entry name" value="PHOSPHOPANTETHEINE"/>
    <property type="match status" value="1"/>
</dbReference>
<feature type="region of interest" description="Disordered" evidence="5">
    <location>
        <begin position="1"/>
        <end position="20"/>
    </location>
</feature>
<dbReference type="FunFam" id="3.40.50.12780:FF:000012">
    <property type="entry name" value="Non-ribosomal peptide synthetase"/>
    <property type="match status" value="1"/>
</dbReference>
<dbReference type="InterPro" id="IPR018201">
    <property type="entry name" value="Ketoacyl_synth_AS"/>
</dbReference>
<dbReference type="Pfam" id="PF00550">
    <property type="entry name" value="PP-binding"/>
    <property type="match status" value="2"/>
</dbReference>
<dbReference type="PROSITE" id="PS52004">
    <property type="entry name" value="KS3_2"/>
    <property type="match status" value="1"/>
</dbReference>
<dbReference type="PROSITE" id="PS50075">
    <property type="entry name" value="CARRIER"/>
    <property type="match status" value="2"/>
</dbReference>
<dbReference type="EMBL" id="CP042218">
    <property type="protein sequence ID" value="QDW65941.1"/>
    <property type="molecule type" value="Genomic_DNA"/>
</dbReference>
<keyword evidence="3" id="KW-0597">Phosphoprotein</keyword>
<dbReference type="Gene3D" id="3.30.559.30">
    <property type="entry name" value="Nonribosomal peptide synthetase, condensation domain"/>
    <property type="match status" value="1"/>
</dbReference>
<evidence type="ECO:0000313" key="8">
    <source>
        <dbReference type="EMBL" id="QDW65941.1"/>
    </source>
</evidence>
<feature type="compositionally biased region" description="Low complexity" evidence="5">
    <location>
        <begin position="1"/>
        <end position="16"/>
    </location>
</feature>
<dbReference type="UniPathway" id="UPA00094"/>